<feature type="repeat" description="ANK" evidence="6">
    <location>
        <begin position="1199"/>
        <end position="1231"/>
    </location>
</feature>
<dbReference type="InterPro" id="IPR056884">
    <property type="entry name" value="NPHP3-like_N"/>
</dbReference>
<evidence type="ECO:0000256" key="3">
    <source>
        <dbReference type="ARBA" id="ARBA00022771"/>
    </source>
</evidence>
<keyword evidence="5 6" id="KW-0040">ANK repeat</keyword>
<dbReference type="PROSITE" id="PS50088">
    <property type="entry name" value="ANK_REPEAT"/>
    <property type="match status" value="4"/>
</dbReference>
<dbReference type="SMART" id="SM00248">
    <property type="entry name" value="ANK"/>
    <property type="match status" value="18"/>
</dbReference>
<keyword evidence="4" id="KW-0862">Zinc</keyword>
<evidence type="ECO:0000259" key="8">
    <source>
        <dbReference type="Pfam" id="PF24883"/>
    </source>
</evidence>
<evidence type="ECO:0000256" key="1">
    <source>
        <dbReference type="ARBA" id="ARBA00022723"/>
    </source>
</evidence>
<dbReference type="GO" id="GO:0008270">
    <property type="term" value="F:zinc ion binding"/>
    <property type="evidence" value="ECO:0007669"/>
    <property type="project" value="UniProtKB-KW"/>
</dbReference>
<protein>
    <submittedName>
        <fullName evidence="9">Ankyrin repeat domain-containing protein 50</fullName>
    </submittedName>
</protein>
<evidence type="ECO:0000256" key="6">
    <source>
        <dbReference type="PROSITE-ProRule" id="PRU00023"/>
    </source>
</evidence>
<feature type="region of interest" description="Disordered" evidence="7">
    <location>
        <begin position="1"/>
        <end position="22"/>
    </location>
</feature>
<dbReference type="SUPFAM" id="SSF48403">
    <property type="entry name" value="Ankyrin repeat"/>
    <property type="match status" value="3"/>
</dbReference>
<dbReference type="Pfam" id="PF12796">
    <property type="entry name" value="Ank_2"/>
    <property type="match status" value="6"/>
</dbReference>
<feature type="region of interest" description="Disordered" evidence="7">
    <location>
        <begin position="1817"/>
        <end position="1845"/>
    </location>
</feature>
<reference evidence="9 10" key="1">
    <citation type="submission" date="2020-07" db="EMBL/GenBank/DDBJ databases">
        <title>Telomere length de novo assembly of all 7 chromosomes of the fungus, Metarhizium brunneum, using a novel assembly pipeline.</title>
        <authorList>
            <person name="Saud z."/>
            <person name="Kortsinoglou A."/>
            <person name="Kouvelis V.N."/>
            <person name="Butt T.M."/>
        </authorList>
    </citation>
    <scope>NUCLEOTIDE SEQUENCE [LARGE SCALE GENOMIC DNA]</scope>
    <source>
        <strain evidence="9 10">4556</strain>
    </source>
</reference>
<dbReference type="InterPro" id="IPR043145">
    <property type="entry name" value="Znf_ZZ_sf"/>
</dbReference>
<keyword evidence="10" id="KW-1185">Reference proteome</keyword>
<dbReference type="RefSeq" id="XP_065987804.1">
    <property type="nucleotide sequence ID" value="XM_066131704.1"/>
</dbReference>
<gene>
    <name evidence="9" type="primary">ANKRD50_8</name>
    <name evidence="9" type="ORF">G6M90_00g106330</name>
</gene>
<evidence type="ECO:0000313" key="10">
    <source>
        <dbReference type="Proteomes" id="UP000510686"/>
    </source>
</evidence>
<keyword evidence="1" id="KW-0479">Metal-binding</keyword>
<evidence type="ECO:0000256" key="2">
    <source>
        <dbReference type="ARBA" id="ARBA00022737"/>
    </source>
</evidence>
<dbReference type="KEGG" id="mbrn:26247619"/>
<dbReference type="PANTHER" id="PTHR24198">
    <property type="entry name" value="ANKYRIN REPEAT AND PROTEIN KINASE DOMAIN-CONTAINING PROTEIN"/>
    <property type="match status" value="1"/>
</dbReference>
<dbReference type="InterPro" id="IPR036770">
    <property type="entry name" value="Ankyrin_rpt-contain_sf"/>
</dbReference>
<dbReference type="Gene3D" id="3.30.60.90">
    <property type="match status" value="1"/>
</dbReference>
<proteinExistence type="predicted"/>
<name>A0A7D5YYW2_9HYPO</name>
<evidence type="ECO:0000256" key="5">
    <source>
        <dbReference type="ARBA" id="ARBA00023043"/>
    </source>
</evidence>
<dbReference type="PANTHER" id="PTHR24198:SF165">
    <property type="entry name" value="ANKYRIN REPEAT-CONTAINING PROTEIN-RELATED"/>
    <property type="match status" value="1"/>
</dbReference>
<dbReference type="InterPro" id="IPR002110">
    <property type="entry name" value="Ankyrin_rpt"/>
</dbReference>
<feature type="repeat" description="ANK" evidence="6">
    <location>
        <begin position="1610"/>
        <end position="1632"/>
    </location>
</feature>
<evidence type="ECO:0000256" key="4">
    <source>
        <dbReference type="ARBA" id="ARBA00022833"/>
    </source>
</evidence>
<dbReference type="SUPFAM" id="SSF57850">
    <property type="entry name" value="RING/U-box"/>
    <property type="match status" value="1"/>
</dbReference>
<keyword evidence="2" id="KW-0677">Repeat</keyword>
<feature type="repeat" description="ANK" evidence="6">
    <location>
        <begin position="1395"/>
        <end position="1427"/>
    </location>
</feature>
<dbReference type="CDD" id="cd02249">
    <property type="entry name" value="ZZ"/>
    <property type="match status" value="1"/>
</dbReference>
<dbReference type="PRINTS" id="PR01415">
    <property type="entry name" value="ANKYRIN"/>
</dbReference>
<feature type="repeat" description="ANK" evidence="6">
    <location>
        <begin position="962"/>
        <end position="991"/>
    </location>
</feature>
<sequence length="1845" mass="206027">MDTAFSDEASEHSATRSDPGNHIQAGCWNDGLKVISILGRRGMNPDDVTPDIDIVHVTGLRRESDRLSIDSILKSSITTLRREILFPCDIAQLLVGDFTRDVVHTTALRLLNSLACLADKDASKRNQKSKHAIIFVAYDLGALILKTALSVAEKERYNWPDTFTSSARVIFYGAPQRSDSLFIMESKLYEFLHDDKNTPWLHMLTPSSIRGLAQAALESTDEFLSSKFTLRGRIVSLYANSRTPRKIHPAFDEEAATLGVPLEESLGEMDWDNADASSLLATKICHLVEQWVPHPDQVAAEQTLLSLAVPDSQFGITKPMESHPILKDTEHQKWIEGRGHRLIYVHGTDRNASIVAAEQIFAKCRQRMQALGIPQGCAFSFSFSSRDPLRRSASSMISTMIAHDLTTHRKQTALHGLVLDQYHVQNGWTEQDTMLWLNMRWLGEPSSYRCILLHDFDECDKQSRTEFLNFFNTRADGCEFNAKILVTSRQPGALLDEVAIWPEINIDRLCSPEEKFKGAGSLEGPGLDGFATAASTSRDPFRLLPDLDLTRTYAARLERGRHQLKAMDYDRSNFILELLQAQSAWPEDISTRSLTKFANLLDLISPTTTAKDMLVIILQSLPDTGAVQWILKWLVHSYRPLTRVELATILYLQPVKGAQPSSDASPAALAEALSNITNWLRGVVDIYQDQMVIRSEVWNIFMEDAGTENRLLRDNSDVCHSTILDFCLAYLSEPDVQEKAMRIYQLYLSQVRRAAGDKISPPMMPDGRDPLFYFIVALPYHALQDPCRREKITTLLKNRDKCLEVWSKLWWAMSNSLSRPREPPRCAYPLLAGLGLVDYRKLGTSSRERSQILILAAANKKKDVVVDLLGALTEYSLSTLTNALEAATKAGDEDLALLIEKVLGFWHKPSREQPLNVQQNISWPPSLLWRAVQLNMVRLMKVLLENGMRADPEIFNDYFFPSPLHIASVLGNAHAARMLLNHGADPMLVSNEQHEEIRFTALTRASAAGHGAVIKLLLSKEPLLLHNGYPMEVLGVLGRRQWQLSTPLSMASCTGHWKAVEALVQAGADPDPDLMYEEVEGGGGKEKDCSVSPLCFASMNGWLQTCKALLENGADVNRLGYMGKFDALFCAAVFAASVPCCWALIARGANPNGQAQPLLVELVLGRSSLQPRPVTETIAVLDVFLDHRPRLDIDQTDSAGLTALMHASKRGSLPLVKWCLEHGANIKAVDNQGQSSLFYAVDAGCFDVVRDLLTWEVNLVTDAILQRALDGGNLALLERLLRAGKDSDSASESVNTLIRLAIHARNADAVKMLIKFKPDINRLDEYGWSPLCDAVGYVPDTKIARLLIDAGANVGQILEDSRRNLMHLAMGADADVIRLLFEFPKAVDIDHRDKFGNTPLMVTDNTTKVECVRHLLKAGADINAQNSDGLTPLMNAIACDAPSEVIQCYLSQPQLDPNIYSKIHGSALHVACRTLDKDIVNGLIRIGSDVNQHLPAPALSPLIVVCIPFPDVSLKKRENTDYIVHALIRAGANVNSTSKMAQHDSHRALSTASLWARTSTLEIFLYEGADVEARDPVGRQAIHFAAANGVGNLRAVMRFFEGSVAIADSSGKTALHWAAQFGRLQAFKLLLSTMSPDERMRRVNEPDIDGWTPLCWAMRTSPIVWNHMSEPFECKGLVQCLLQEGADPSIQCWIGEGQDKECFTLLHLAYLHDADEKMVALIRDALTKAIDTHQRRTEWEGKTCSLYKPRDVLCDVCLCQIYGLEYVCKICPDFRVCKKCYGRIDRYHNRFEDDITPFLPHIFEVPDHEEFMDTTDVVETEENTSTKMRKEDDEEIEENSRWGRF</sequence>
<dbReference type="EMBL" id="CP058938">
    <property type="protein sequence ID" value="QLI74082.1"/>
    <property type="molecule type" value="Genomic_DNA"/>
</dbReference>
<keyword evidence="3" id="KW-0863">Zinc-finger</keyword>
<organism evidence="9 10">
    <name type="scientific">Metarhizium brunneum</name>
    <dbReference type="NCBI Taxonomy" id="500148"/>
    <lineage>
        <taxon>Eukaryota</taxon>
        <taxon>Fungi</taxon>
        <taxon>Dikarya</taxon>
        <taxon>Ascomycota</taxon>
        <taxon>Pezizomycotina</taxon>
        <taxon>Sordariomycetes</taxon>
        <taxon>Hypocreomycetidae</taxon>
        <taxon>Hypocreales</taxon>
        <taxon>Clavicipitaceae</taxon>
        <taxon>Metarhizium</taxon>
    </lineage>
</organism>
<dbReference type="Proteomes" id="UP000510686">
    <property type="component" value="Chromosome 7"/>
</dbReference>
<feature type="domain" description="Nephrocystin 3-like N-terminal" evidence="8">
    <location>
        <begin position="325"/>
        <end position="489"/>
    </location>
</feature>
<dbReference type="OrthoDB" id="5243355at2759"/>
<dbReference type="Pfam" id="PF24883">
    <property type="entry name" value="NPHP3_N"/>
    <property type="match status" value="1"/>
</dbReference>
<dbReference type="Gene3D" id="1.25.40.20">
    <property type="entry name" value="Ankyrin repeat-containing domain"/>
    <property type="match status" value="4"/>
</dbReference>
<accession>A0A7D5YYW2</accession>
<dbReference type="PROSITE" id="PS50297">
    <property type="entry name" value="ANK_REP_REGION"/>
    <property type="match status" value="4"/>
</dbReference>
<evidence type="ECO:0000313" key="9">
    <source>
        <dbReference type="EMBL" id="QLI74082.1"/>
    </source>
</evidence>
<evidence type="ECO:0000256" key="7">
    <source>
        <dbReference type="SAM" id="MobiDB-lite"/>
    </source>
</evidence>
<dbReference type="GeneID" id="26247619"/>